<dbReference type="SUPFAM" id="SSF88723">
    <property type="entry name" value="PIN domain-like"/>
    <property type="match status" value="1"/>
</dbReference>
<protein>
    <submittedName>
        <fullName evidence="2">PIN domain-containing protein</fullName>
    </submittedName>
</protein>
<dbReference type="Pfam" id="PF13470">
    <property type="entry name" value="PIN_3"/>
    <property type="match status" value="1"/>
</dbReference>
<accession>A0A934WJV2</accession>
<dbReference type="AlphaFoldDB" id="A0A934WJV2"/>
<dbReference type="RefSeq" id="WP_201158078.1">
    <property type="nucleotide sequence ID" value="NZ_NHSD01000299.1"/>
</dbReference>
<comment type="caution">
    <text evidence="2">The sequence shown here is derived from an EMBL/GenBank/DDBJ whole genome shotgun (WGS) entry which is preliminary data.</text>
</comment>
<reference evidence="2" key="2">
    <citation type="journal article" date="2020" name="Microorganisms">
        <title>Osmotic Adaptation and Compatible Solute Biosynthesis of Phototrophic Bacteria as Revealed from Genome Analyses.</title>
        <authorList>
            <person name="Imhoff J.F."/>
            <person name="Rahn T."/>
            <person name="Kunzel S."/>
            <person name="Keller A."/>
            <person name="Neulinger S.C."/>
        </authorList>
    </citation>
    <scope>NUCLEOTIDE SEQUENCE</scope>
    <source>
        <strain evidence="2">LMG 28126</strain>
    </source>
</reference>
<name>A0A934WJV2_9RHOB</name>
<dbReference type="InterPro" id="IPR029060">
    <property type="entry name" value="PIN-like_dom_sf"/>
</dbReference>
<dbReference type="NCBIfam" id="NF046100">
    <property type="entry name" value="RSP_2648_fam_PIN"/>
    <property type="match status" value="1"/>
</dbReference>
<dbReference type="EMBL" id="NHSD01000299">
    <property type="protein sequence ID" value="MBK5928322.1"/>
    <property type="molecule type" value="Genomic_DNA"/>
</dbReference>
<evidence type="ECO:0000313" key="2">
    <source>
        <dbReference type="EMBL" id="MBK5928322.1"/>
    </source>
</evidence>
<feature type="domain" description="PIN" evidence="1">
    <location>
        <begin position="4"/>
        <end position="106"/>
    </location>
</feature>
<gene>
    <name evidence="2" type="ORF">CCR87_13430</name>
</gene>
<keyword evidence="3" id="KW-1185">Reference proteome</keyword>
<evidence type="ECO:0000313" key="3">
    <source>
        <dbReference type="Proteomes" id="UP000706333"/>
    </source>
</evidence>
<evidence type="ECO:0000259" key="1">
    <source>
        <dbReference type="Pfam" id="PF13470"/>
    </source>
</evidence>
<organism evidence="2 3">
    <name type="scientific">Rhodobaculum claviforme</name>
    <dbReference type="NCBI Taxonomy" id="1549854"/>
    <lineage>
        <taxon>Bacteria</taxon>
        <taxon>Pseudomonadati</taxon>
        <taxon>Pseudomonadota</taxon>
        <taxon>Alphaproteobacteria</taxon>
        <taxon>Rhodobacterales</taxon>
        <taxon>Paracoccaceae</taxon>
        <taxon>Rhodobaculum</taxon>
    </lineage>
</organism>
<proteinExistence type="predicted"/>
<dbReference type="Proteomes" id="UP000706333">
    <property type="component" value="Unassembled WGS sequence"/>
</dbReference>
<sequence>MAERLLLDACVLYPSVLREVLLGVAQRGVFVPLWSPRILAEWAHAAARRGDDAGPAVARAAAAFPGAEVQPQDGVEATLSLPDPGDAHVLAAALAGGAEAIITLNLRDFPARSLAALGLRAEAPDTLLMRLWLAHPAAVEDAVAQAVTRAEAIAGTARPVRALLKRAGLPRLGKALGAS</sequence>
<dbReference type="InterPro" id="IPR002716">
    <property type="entry name" value="PIN_dom"/>
</dbReference>
<reference evidence="2" key="1">
    <citation type="submission" date="2017-05" db="EMBL/GenBank/DDBJ databases">
        <authorList>
            <person name="Imhoff J.F."/>
            <person name="Rahn T."/>
            <person name="Kuenzel S."/>
            <person name="Neulinger S.C."/>
        </authorList>
    </citation>
    <scope>NUCLEOTIDE SEQUENCE</scope>
    <source>
        <strain evidence="2">LMG 28126</strain>
    </source>
</reference>